<proteinExistence type="predicted"/>
<reference evidence="3" key="1">
    <citation type="submission" date="2021-02" db="EMBL/GenBank/DDBJ databases">
        <authorList>
            <person name="Nowell W R."/>
        </authorList>
    </citation>
    <scope>NUCLEOTIDE SEQUENCE</scope>
</reference>
<feature type="transmembrane region" description="Helical" evidence="2">
    <location>
        <begin position="155"/>
        <end position="173"/>
    </location>
</feature>
<dbReference type="EMBL" id="CAJNYV010002729">
    <property type="protein sequence ID" value="CAF3496641.1"/>
    <property type="molecule type" value="Genomic_DNA"/>
</dbReference>
<evidence type="ECO:0000313" key="3">
    <source>
        <dbReference type="EMBL" id="CAF3496641.1"/>
    </source>
</evidence>
<keyword evidence="2" id="KW-1133">Transmembrane helix</keyword>
<name>A0A818GRY4_9BILA</name>
<sequence>MVALRKEILIVFIIYTIVIVHGNRARRHRRQTLNGPVNKNSLSPNRQILNDQQQRSSPREKDPNEIASRKQDRRQYGYGLGGSNYPYGGGGFGSYGYGQYGQGLGQSGSYYNRYPGSYGGYSGYNRPDYYSSNYYPSMGSNYYGGYFWNHGQKQYYNKFLGFTSLLLCSLVFFSM</sequence>
<protein>
    <submittedName>
        <fullName evidence="3">Uncharacterized protein</fullName>
    </submittedName>
</protein>
<dbReference type="AlphaFoldDB" id="A0A818GRY4"/>
<organism evidence="3 4">
    <name type="scientific">Rotaria socialis</name>
    <dbReference type="NCBI Taxonomy" id="392032"/>
    <lineage>
        <taxon>Eukaryota</taxon>
        <taxon>Metazoa</taxon>
        <taxon>Spiralia</taxon>
        <taxon>Gnathifera</taxon>
        <taxon>Rotifera</taxon>
        <taxon>Eurotatoria</taxon>
        <taxon>Bdelloidea</taxon>
        <taxon>Philodinida</taxon>
        <taxon>Philodinidae</taxon>
        <taxon>Rotaria</taxon>
    </lineage>
</organism>
<evidence type="ECO:0000313" key="4">
    <source>
        <dbReference type="Proteomes" id="UP000663865"/>
    </source>
</evidence>
<dbReference type="Proteomes" id="UP000663865">
    <property type="component" value="Unassembled WGS sequence"/>
</dbReference>
<feature type="compositionally biased region" description="Polar residues" evidence="1">
    <location>
        <begin position="32"/>
        <end position="56"/>
    </location>
</feature>
<evidence type="ECO:0000256" key="2">
    <source>
        <dbReference type="SAM" id="Phobius"/>
    </source>
</evidence>
<comment type="caution">
    <text evidence="3">The sequence shown here is derived from an EMBL/GenBank/DDBJ whole genome shotgun (WGS) entry which is preliminary data.</text>
</comment>
<gene>
    <name evidence="3" type="ORF">KIK155_LOCUS15510</name>
</gene>
<keyword evidence="2" id="KW-0812">Transmembrane</keyword>
<accession>A0A818GRY4</accession>
<feature type="transmembrane region" description="Helical" evidence="2">
    <location>
        <begin position="6"/>
        <end position="23"/>
    </location>
</feature>
<evidence type="ECO:0000256" key="1">
    <source>
        <dbReference type="SAM" id="MobiDB-lite"/>
    </source>
</evidence>
<feature type="compositionally biased region" description="Basic and acidic residues" evidence="1">
    <location>
        <begin position="57"/>
        <end position="75"/>
    </location>
</feature>
<keyword evidence="2" id="KW-0472">Membrane</keyword>
<feature type="region of interest" description="Disordered" evidence="1">
    <location>
        <begin position="30"/>
        <end position="78"/>
    </location>
</feature>